<dbReference type="EMBL" id="GL768460">
    <property type="protein sequence ID" value="EFZ11279.1"/>
    <property type="molecule type" value="Genomic_DNA"/>
</dbReference>
<organism>
    <name type="scientific">Solenopsis invicta</name>
    <name type="common">Red imported fire ant</name>
    <name type="synonym">Solenopsis wagneri</name>
    <dbReference type="NCBI Taxonomy" id="13686"/>
    <lineage>
        <taxon>Eukaryota</taxon>
        <taxon>Metazoa</taxon>
        <taxon>Ecdysozoa</taxon>
        <taxon>Arthropoda</taxon>
        <taxon>Hexapoda</taxon>
        <taxon>Insecta</taxon>
        <taxon>Pterygota</taxon>
        <taxon>Neoptera</taxon>
        <taxon>Endopterygota</taxon>
        <taxon>Hymenoptera</taxon>
        <taxon>Apocrita</taxon>
        <taxon>Aculeata</taxon>
        <taxon>Formicoidea</taxon>
        <taxon>Formicidae</taxon>
        <taxon>Myrmicinae</taxon>
        <taxon>Solenopsis</taxon>
    </lineage>
</organism>
<dbReference type="HOGENOM" id="CLU_1363435_0_0_1"/>
<gene>
    <name evidence="1" type="ORF">SINV_14345</name>
</gene>
<evidence type="ECO:0000313" key="1">
    <source>
        <dbReference type="EMBL" id="EFZ11279.1"/>
    </source>
</evidence>
<name>E9J7C4_SOLIN</name>
<feature type="non-terminal residue" evidence="1">
    <location>
        <position position="201"/>
    </location>
</feature>
<protein>
    <submittedName>
        <fullName evidence="1">Uncharacterized protein</fullName>
    </submittedName>
</protein>
<feature type="non-terminal residue" evidence="1">
    <location>
        <position position="1"/>
    </location>
</feature>
<sequence length="201" mass="23057">AYWHAAPRRALLRYYGLTTARPFGFVSNTSCLISQRRIIGALIIWKIALKTHSGAITVEIAAYIAACMFNDDITSILRIMSIMGISLGPNAHQYAAREDDRRITQVEVYTQEQTKEARICRRQQNLDDMCIYCRELIGQFKNKAKKCQLIFDEGTLGTFLQNVYFQKNPQFGNFISFQQKFQEIAIFWPPSCGIIENALQI</sequence>
<reference evidence="1" key="1">
    <citation type="journal article" date="2011" name="Proc. Natl. Acad. Sci. U.S.A.">
        <title>The genome of the fire ant Solenopsis invicta.</title>
        <authorList>
            <person name="Wurm Y."/>
            <person name="Wang J."/>
            <person name="Riba-Grognuz O."/>
            <person name="Corona M."/>
            <person name="Nygaard S."/>
            <person name="Hunt B.G."/>
            <person name="Ingram K.K."/>
            <person name="Falquet L."/>
            <person name="Nipitwattanaphon M."/>
            <person name="Gotzek D."/>
            <person name="Dijkstra M.B."/>
            <person name="Oettler J."/>
            <person name="Comtesse F."/>
            <person name="Shih C.J."/>
            <person name="Wu W.J."/>
            <person name="Yang C.C."/>
            <person name="Thomas J."/>
            <person name="Beaudoing E."/>
            <person name="Pradervand S."/>
            <person name="Flegel V."/>
            <person name="Cook E.D."/>
            <person name="Fabbretti R."/>
            <person name="Stockinger H."/>
            <person name="Long L."/>
            <person name="Farmerie W.G."/>
            <person name="Oakey J."/>
            <person name="Boomsma J.J."/>
            <person name="Pamilo P."/>
            <person name="Yi S.V."/>
            <person name="Heinze J."/>
            <person name="Goodisman M.A."/>
            <person name="Farinelli L."/>
            <person name="Harshman K."/>
            <person name="Hulo N."/>
            <person name="Cerutti L."/>
            <person name="Xenarios I."/>
            <person name="Shoemaker D."/>
            <person name="Keller L."/>
        </authorList>
    </citation>
    <scope>NUCLEOTIDE SEQUENCE [LARGE SCALE GENOMIC DNA]</scope>
</reference>
<proteinExistence type="predicted"/>
<accession>E9J7C4</accession>
<dbReference type="AlphaFoldDB" id="E9J7C4"/>